<evidence type="ECO:0000313" key="4">
    <source>
        <dbReference type="EMBL" id="GBO39171.1"/>
    </source>
</evidence>
<dbReference type="EMBL" id="BGPR01064093">
    <property type="protein sequence ID" value="GBO39169.1"/>
    <property type="molecule type" value="Genomic_DNA"/>
</dbReference>
<dbReference type="EMBL" id="BGPR01064096">
    <property type="protein sequence ID" value="GBO39170.1"/>
    <property type="molecule type" value="Genomic_DNA"/>
</dbReference>
<gene>
    <name evidence="1" type="ORF">AVEN_101766_1</name>
    <name evidence="2" type="ORF">AVEN_260106_1</name>
    <name evidence="3" type="ORF">AVEN_66322_1</name>
    <name evidence="4" type="ORF">AVEN_83455_1</name>
</gene>
<evidence type="ECO:0000313" key="5">
    <source>
        <dbReference type="Proteomes" id="UP000499080"/>
    </source>
</evidence>
<dbReference type="AlphaFoldDB" id="A0A4Y2WPS4"/>
<comment type="caution">
    <text evidence="2">The sequence shown here is derived from an EMBL/GenBank/DDBJ whole genome shotgun (WGS) entry which is preliminary data.</text>
</comment>
<keyword evidence="5" id="KW-1185">Reference proteome</keyword>
<evidence type="ECO:0000313" key="2">
    <source>
        <dbReference type="EMBL" id="GBO39169.1"/>
    </source>
</evidence>
<name>A0A4Y2WPS4_ARAVE</name>
<evidence type="ECO:0000313" key="1">
    <source>
        <dbReference type="EMBL" id="GBO39166.1"/>
    </source>
</evidence>
<organism evidence="2 5">
    <name type="scientific">Araneus ventricosus</name>
    <name type="common">Orbweaver spider</name>
    <name type="synonym">Epeira ventricosa</name>
    <dbReference type="NCBI Taxonomy" id="182803"/>
    <lineage>
        <taxon>Eukaryota</taxon>
        <taxon>Metazoa</taxon>
        <taxon>Ecdysozoa</taxon>
        <taxon>Arthropoda</taxon>
        <taxon>Chelicerata</taxon>
        <taxon>Arachnida</taxon>
        <taxon>Araneae</taxon>
        <taxon>Araneomorphae</taxon>
        <taxon>Entelegynae</taxon>
        <taxon>Araneoidea</taxon>
        <taxon>Araneidae</taxon>
        <taxon>Araneus</taxon>
    </lineage>
</organism>
<reference evidence="2 5" key="1">
    <citation type="journal article" date="2019" name="Sci. Rep.">
        <title>Orb-weaving spider Araneus ventricosus genome elucidates the spidroin gene catalogue.</title>
        <authorList>
            <person name="Kono N."/>
            <person name="Nakamura H."/>
            <person name="Ohtoshi R."/>
            <person name="Moran D.A.P."/>
            <person name="Shinohara A."/>
            <person name="Yoshida Y."/>
            <person name="Fujiwara M."/>
            <person name="Mori M."/>
            <person name="Tomita M."/>
            <person name="Arakawa K."/>
        </authorList>
    </citation>
    <scope>NUCLEOTIDE SEQUENCE [LARGE SCALE GENOMIC DNA]</scope>
</reference>
<dbReference type="EMBL" id="BGPR01064097">
    <property type="protein sequence ID" value="GBO39171.1"/>
    <property type="molecule type" value="Genomic_DNA"/>
</dbReference>
<dbReference type="EMBL" id="BGPR01064089">
    <property type="protein sequence ID" value="GBO39166.1"/>
    <property type="molecule type" value="Genomic_DNA"/>
</dbReference>
<dbReference type="Proteomes" id="UP000499080">
    <property type="component" value="Unassembled WGS sequence"/>
</dbReference>
<evidence type="ECO:0000313" key="3">
    <source>
        <dbReference type="EMBL" id="GBO39170.1"/>
    </source>
</evidence>
<proteinExistence type="predicted"/>
<sequence length="114" mass="12840">MCANYICEGLFIELGDSLTFKKNYSLYIRIEFDPSPDASRIVISTARSIEIYEGMIYVQSSQGCIVLNLGHGVPVEIPTSYLTKAQNCEVCCKICSYSLNEGLHLTTEIRNKFR</sequence>
<protein>
    <submittedName>
        <fullName evidence="2">Uncharacterized protein</fullName>
    </submittedName>
</protein>
<accession>A0A4Y2WPS4</accession>